<comment type="subunit">
    <text evidence="11">Homodimer.</text>
</comment>
<gene>
    <name evidence="11" type="primary">folD</name>
    <name evidence="14" type="ORF">K8V39_00120</name>
</gene>
<dbReference type="GO" id="GO:0004477">
    <property type="term" value="F:methenyltetrahydrofolate cyclohydrolase activity"/>
    <property type="evidence" value="ECO:0007669"/>
    <property type="project" value="UniProtKB-UniRule"/>
</dbReference>
<dbReference type="EMBL" id="DYXE01000002">
    <property type="protein sequence ID" value="HJH48657.1"/>
    <property type="molecule type" value="Genomic_DNA"/>
</dbReference>
<comment type="catalytic activity">
    <reaction evidence="11">
        <text>(6R)-5,10-methenyltetrahydrofolate + H2O = (6R)-10-formyltetrahydrofolate + H(+)</text>
        <dbReference type="Rhea" id="RHEA:23700"/>
        <dbReference type="ChEBI" id="CHEBI:15377"/>
        <dbReference type="ChEBI" id="CHEBI:15378"/>
        <dbReference type="ChEBI" id="CHEBI:57455"/>
        <dbReference type="ChEBI" id="CHEBI:195366"/>
        <dbReference type="EC" id="3.5.4.9"/>
    </reaction>
</comment>
<feature type="domain" description="Tetrahydrofolate dehydrogenase/cyclohydrolase NAD(P)-binding" evidence="13">
    <location>
        <begin position="139"/>
        <end position="278"/>
    </location>
</feature>
<evidence type="ECO:0000259" key="12">
    <source>
        <dbReference type="Pfam" id="PF00763"/>
    </source>
</evidence>
<comment type="caution">
    <text evidence="11">Lacks conserved residue(s) required for the propagation of feature annotation.</text>
</comment>
<evidence type="ECO:0000256" key="4">
    <source>
        <dbReference type="ARBA" id="ARBA00022755"/>
    </source>
</evidence>
<keyword evidence="8 11" id="KW-0368">Histidine biosynthesis</keyword>
<reference evidence="14" key="2">
    <citation type="submission" date="2021-09" db="EMBL/GenBank/DDBJ databases">
        <authorList>
            <person name="Gilroy R."/>
        </authorList>
    </citation>
    <scope>NUCLEOTIDE SEQUENCE</scope>
    <source>
        <strain evidence="14">USAMLcec4-12693</strain>
    </source>
</reference>
<reference evidence="14" key="1">
    <citation type="journal article" date="2021" name="PeerJ">
        <title>Extensive microbial diversity within the chicken gut microbiome revealed by metagenomics and culture.</title>
        <authorList>
            <person name="Gilroy R."/>
            <person name="Ravi A."/>
            <person name="Getino M."/>
            <person name="Pursley I."/>
            <person name="Horton D.L."/>
            <person name="Alikhan N.F."/>
            <person name="Baker D."/>
            <person name="Gharbi K."/>
            <person name="Hall N."/>
            <person name="Watson M."/>
            <person name="Adriaenssens E.M."/>
            <person name="Foster-Nyarko E."/>
            <person name="Jarju S."/>
            <person name="Secka A."/>
            <person name="Antonio M."/>
            <person name="Oren A."/>
            <person name="Chaudhuri R.R."/>
            <person name="La Ragione R."/>
            <person name="Hildebrand F."/>
            <person name="Pallen M.J."/>
        </authorList>
    </citation>
    <scope>NUCLEOTIDE SEQUENCE</scope>
    <source>
        <strain evidence="14">USAMLcec4-12693</strain>
    </source>
</reference>
<proteinExistence type="inferred from homology"/>
<dbReference type="PANTHER" id="PTHR48099">
    <property type="entry name" value="C-1-TETRAHYDROFOLATE SYNTHASE, CYTOPLASMIC-RELATED"/>
    <property type="match status" value="1"/>
</dbReference>
<dbReference type="Gene3D" id="3.40.50.720">
    <property type="entry name" value="NAD(P)-binding Rossmann-like Domain"/>
    <property type="match status" value="1"/>
</dbReference>
<dbReference type="InterPro" id="IPR020631">
    <property type="entry name" value="THF_DH/CycHdrlase_NAD-bd_dom"/>
</dbReference>
<evidence type="ECO:0000313" key="15">
    <source>
        <dbReference type="Proteomes" id="UP000813420"/>
    </source>
</evidence>
<evidence type="ECO:0000256" key="5">
    <source>
        <dbReference type="ARBA" id="ARBA00022801"/>
    </source>
</evidence>
<dbReference type="Pfam" id="PF00763">
    <property type="entry name" value="THF_DHG_CYH"/>
    <property type="match status" value="1"/>
</dbReference>
<comment type="catalytic activity">
    <reaction evidence="11">
        <text>(6R)-5,10-methylene-5,6,7,8-tetrahydrofolate + NADP(+) = (6R)-5,10-methenyltetrahydrofolate + NADPH</text>
        <dbReference type="Rhea" id="RHEA:22812"/>
        <dbReference type="ChEBI" id="CHEBI:15636"/>
        <dbReference type="ChEBI" id="CHEBI:57455"/>
        <dbReference type="ChEBI" id="CHEBI:57783"/>
        <dbReference type="ChEBI" id="CHEBI:58349"/>
        <dbReference type="EC" id="1.5.1.5"/>
    </reaction>
</comment>
<dbReference type="PRINTS" id="PR00085">
    <property type="entry name" value="THFDHDRGNASE"/>
</dbReference>
<protein>
    <recommendedName>
        <fullName evidence="11">Bifunctional protein FolD</fullName>
    </recommendedName>
    <domain>
        <recommendedName>
            <fullName evidence="11">Methylenetetrahydrofolate dehydrogenase</fullName>
            <ecNumber evidence="11">1.5.1.5</ecNumber>
        </recommendedName>
    </domain>
    <domain>
        <recommendedName>
            <fullName evidence="11">Methenyltetrahydrofolate cyclohydrolase</fullName>
            <ecNumber evidence="11">3.5.4.9</ecNumber>
        </recommendedName>
    </domain>
</protein>
<sequence length="286" mass="31204">MSTTMKGAEVAKAMKETLIREAEALKEKGILPCLTIIRVGARPDDLAYERGAKKRMELIGIECRVRELPEDISQREFEKEFQKINQDPSVHGILLFHPLPDHLDEKPVKSIIHPYKDVDCMSDVNIAKVFAGDETGFAPCTAEAVVRMLDHYGIDPKGRKVTVVGRSMVVGKPLAMLLLDRHGTVTLCHTRTADLEEECRKAQILVAAAGKAGMITEAMTGQDAVVVDVGINVDENDRLCGDVDFDAVEPRASYISPVPGGVGSVTTSVLAAHVLRGARYLNSIFV</sequence>
<evidence type="ECO:0000256" key="1">
    <source>
        <dbReference type="ARBA" id="ARBA00004777"/>
    </source>
</evidence>
<dbReference type="GO" id="GO:0005829">
    <property type="term" value="C:cytosol"/>
    <property type="evidence" value="ECO:0007669"/>
    <property type="project" value="TreeGrafter"/>
</dbReference>
<feature type="domain" description="Tetrahydrofolate dehydrogenase/cyclohydrolase catalytic" evidence="12">
    <location>
        <begin position="5"/>
        <end position="119"/>
    </location>
</feature>
<evidence type="ECO:0000313" key="14">
    <source>
        <dbReference type="EMBL" id="HJH48657.1"/>
    </source>
</evidence>
<evidence type="ECO:0000256" key="6">
    <source>
        <dbReference type="ARBA" id="ARBA00022857"/>
    </source>
</evidence>
<evidence type="ECO:0000259" key="13">
    <source>
        <dbReference type="Pfam" id="PF02882"/>
    </source>
</evidence>
<comment type="pathway">
    <text evidence="1 11">One-carbon metabolism; tetrahydrofolate interconversion.</text>
</comment>
<dbReference type="GO" id="GO:0006164">
    <property type="term" value="P:purine nucleotide biosynthetic process"/>
    <property type="evidence" value="ECO:0007669"/>
    <property type="project" value="UniProtKB-KW"/>
</dbReference>
<keyword evidence="2 11" id="KW-0554">One-carbon metabolism</keyword>
<dbReference type="Pfam" id="PF02882">
    <property type="entry name" value="THF_DHG_CYH_C"/>
    <property type="match status" value="1"/>
</dbReference>
<keyword evidence="10 11" id="KW-0511">Multifunctional enzyme</keyword>
<comment type="function">
    <text evidence="11">Catalyzes the oxidation of 5,10-methylenetetrahydrofolate to 5,10-methenyltetrahydrofolate and then the hydrolysis of 5,10-methenyltetrahydrofolate to 10-formyltetrahydrofolate.</text>
</comment>
<dbReference type="GO" id="GO:0035999">
    <property type="term" value="P:tetrahydrofolate interconversion"/>
    <property type="evidence" value="ECO:0007669"/>
    <property type="project" value="UniProtKB-UniRule"/>
</dbReference>
<feature type="binding site" evidence="11">
    <location>
        <position position="231"/>
    </location>
    <ligand>
        <name>NADP(+)</name>
        <dbReference type="ChEBI" id="CHEBI:58349"/>
    </ligand>
</feature>
<dbReference type="EC" id="3.5.4.9" evidence="11"/>
<evidence type="ECO:0000256" key="3">
    <source>
        <dbReference type="ARBA" id="ARBA00022605"/>
    </source>
</evidence>
<dbReference type="InterPro" id="IPR000672">
    <property type="entry name" value="THF_DH/CycHdrlase"/>
</dbReference>
<evidence type="ECO:0000256" key="8">
    <source>
        <dbReference type="ARBA" id="ARBA00023102"/>
    </source>
</evidence>
<dbReference type="OrthoDB" id="9803580at2"/>
<keyword evidence="4 11" id="KW-0658">Purine biosynthesis</keyword>
<dbReference type="InterPro" id="IPR036291">
    <property type="entry name" value="NAD(P)-bd_dom_sf"/>
</dbReference>
<keyword evidence="5 11" id="KW-0378">Hydrolase</keyword>
<dbReference type="SUPFAM" id="SSF51735">
    <property type="entry name" value="NAD(P)-binding Rossmann-fold domains"/>
    <property type="match status" value="1"/>
</dbReference>
<feature type="binding site" evidence="11">
    <location>
        <begin position="165"/>
        <end position="167"/>
    </location>
    <ligand>
        <name>NADP(+)</name>
        <dbReference type="ChEBI" id="CHEBI:58349"/>
    </ligand>
</feature>
<evidence type="ECO:0000256" key="7">
    <source>
        <dbReference type="ARBA" id="ARBA00023002"/>
    </source>
</evidence>
<keyword evidence="6 11" id="KW-0521">NADP</keyword>
<organism evidence="14 15">
    <name type="scientific">Merdimonas faecis</name>
    <dbReference type="NCBI Taxonomy" id="1653435"/>
    <lineage>
        <taxon>Bacteria</taxon>
        <taxon>Bacillati</taxon>
        <taxon>Bacillota</taxon>
        <taxon>Clostridia</taxon>
        <taxon>Lachnospirales</taxon>
        <taxon>Lachnospiraceae</taxon>
        <taxon>Merdimonas</taxon>
    </lineage>
</organism>
<name>A0A9D2VVV0_9FIRM</name>
<dbReference type="CDD" id="cd01080">
    <property type="entry name" value="NAD_bind_m-THF_DH_Cyclohyd"/>
    <property type="match status" value="1"/>
</dbReference>
<dbReference type="GO" id="GO:0004488">
    <property type="term" value="F:methylenetetrahydrofolate dehydrogenase (NADP+) activity"/>
    <property type="evidence" value="ECO:0007669"/>
    <property type="project" value="UniProtKB-UniRule"/>
</dbReference>
<dbReference type="PANTHER" id="PTHR48099:SF5">
    <property type="entry name" value="C-1-TETRAHYDROFOLATE SYNTHASE, CYTOPLASMIC"/>
    <property type="match status" value="1"/>
</dbReference>
<dbReference type="InterPro" id="IPR046346">
    <property type="entry name" value="Aminoacid_DH-like_N_sf"/>
</dbReference>
<dbReference type="Gene3D" id="3.40.50.10860">
    <property type="entry name" value="Leucine Dehydrogenase, chain A, domain 1"/>
    <property type="match status" value="1"/>
</dbReference>
<dbReference type="Proteomes" id="UP000813420">
    <property type="component" value="Unassembled WGS sequence"/>
</dbReference>
<dbReference type="GO" id="GO:0000105">
    <property type="term" value="P:L-histidine biosynthetic process"/>
    <property type="evidence" value="ECO:0007669"/>
    <property type="project" value="UniProtKB-KW"/>
</dbReference>
<comment type="similarity">
    <text evidence="11">Belongs to the tetrahydrofolate dehydrogenase/cyclohydrolase family.</text>
</comment>
<dbReference type="AlphaFoldDB" id="A0A9D2VVV0"/>
<keyword evidence="9 11" id="KW-0486">Methionine biosynthesis</keyword>
<keyword evidence="3 11" id="KW-0028">Amino-acid biosynthesis</keyword>
<dbReference type="InterPro" id="IPR020630">
    <property type="entry name" value="THF_DH/CycHdrlase_cat_dom"/>
</dbReference>
<evidence type="ECO:0000256" key="10">
    <source>
        <dbReference type="ARBA" id="ARBA00023268"/>
    </source>
</evidence>
<comment type="caution">
    <text evidence="14">The sequence shown here is derived from an EMBL/GenBank/DDBJ whole genome shotgun (WGS) entry which is preliminary data.</text>
</comment>
<keyword evidence="7 11" id="KW-0560">Oxidoreductase</keyword>
<dbReference type="EC" id="1.5.1.5" evidence="11"/>
<dbReference type="FunFam" id="3.40.50.720:FF:000094">
    <property type="entry name" value="Bifunctional protein FolD"/>
    <property type="match status" value="1"/>
</dbReference>
<dbReference type="HAMAP" id="MF_01576">
    <property type="entry name" value="THF_DHG_CYH"/>
    <property type="match status" value="1"/>
</dbReference>
<evidence type="ECO:0000256" key="2">
    <source>
        <dbReference type="ARBA" id="ARBA00022563"/>
    </source>
</evidence>
<dbReference type="SUPFAM" id="SSF53223">
    <property type="entry name" value="Aminoacid dehydrogenase-like, N-terminal domain"/>
    <property type="match status" value="1"/>
</dbReference>
<dbReference type="RefSeq" id="WP_070089293.1">
    <property type="nucleotide sequence ID" value="NZ_CABMJS010000018.1"/>
</dbReference>
<evidence type="ECO:0000256" key="9">
    <source>
        <dbReference type="ARBA" id="ARBA00023167"/>
    </source>
</evidence>
<accession>A0A9D2VVV0</accession>
<dbReference type="GO" id="GO:0009086">
    <property type="term" value="P:methionine biosynthetic process"/>
    <property type="evidence" value="ECO:0007669"/>
    <property type="project" value="UniProtKB-KW"/>
</dbReference>
<evidence type="ECO:0000256" key="11">
    <source>
        <dbReference type="HAMAP-Rule" id="MF_01576"/>
    </source>
</evidence>